<keyword evidence="4" id="KW-0472">Membrane</keyword>
<dbReference type="GO" id="GO:0015768">
    <property type="term" value="P:maltose transport"/>
    <property type="evidence" value="ECO:0007669"/>
    <property type="project" value="TreeGrafter"/>
</dbReference>
<evidence type="ECO:0000256" key="2">
    <source>
        <dbReference type="ARBA" id="ARBA00022448"/>
    </source>
</evidence>
<evidence type="ECO:0000256" key="4">
    <source>
        <dbReference type="SAM" id="Phobius"/>
    </source>
</evidence>
<keyword evidence="2" id="KW-0813">Transport</keyword>
<accession>A0A1G2AZX1</accession>
<evidence type="ECO:0000256" key="3">
    <source>
        <dbReference type="ARBA" id="ARBA00022729"/>
    </source>
</evidence>
<dbReference type="SUPFAM" id="SSF53850">
    <property type="entry name" value="Periplasmic binding protein-like II"/>
    <property type="match status" value="1"/>
</dbReference>
<sequence>MRRGYLFVIGGGLVVILILVALFLLGGRKPVNVQPVSLEWWGVFDDTADVESIINAYRTNHPYITITYKKFRYEEYEDSLIQAWARGSGPDIFAIPNSWVHKFQANGFLTPMPLSTRMAFYSLSRPLGIKQELKIEYRDVPSLTTTDIANRFVQTVQSDTIINGGVYGLPLSMDTLALFYNRDLLNFAVITQPPATWNEFLDAITRLTLLDTAGGIVQAGAALGTYDNIPRAFDIISVLMMQNGAQMVNEQLHLSFNQAVPGSSDAPGVQALQFYTDFAQPTKQAYTWNVLMPDAFEAFVNGQVAFFVGYQYHRDLLRDRSGRVSWSVSTLPQVDSRRPVNYANYWLQSVATRSLHSNEAWNFIQFLARTDVEKEYINKTGRTPALVELLNEQIQSQDPIIQVFAQQAITAKSWYQGKSPTETEEIFGSMISAVLNGTMTPAEAAATAVQRAQTIY</sequence>
<organism evidence="5 6">
    <name type="scientific">Candidatus Kerfeldbacteria bacterium RIFCSPLOWO2_01_FULL_48_11</name>
    <dbReference type="NCBI Taxonomy" id="1798543"/>
    <lineage>
        <taxon>Bacteria</taxon>
        <taxon>Candidatus Kerfeldiibacteriota</taxon>
    </lineage>
</organism>
<keyword evidence="3" id="KW-0732">Signal</keyword>
<dbReference type="InterPro" id="IPR006059">
    <property type="entry name" value="SBP"/>
</dbReference>
<dbReference type="AlphaFoldDB" id="A0A1G2AZX1"/>
<name>A0A1G2AZX1_9BACT</name>
<comment type="caution">
    <text evidence="5">The sequence shown here is derived from an EMBL/GenBank/DDBJ whole genome shotgun (WGS) entry which is preliminary data.</text>
</comment>
<protein>
    <recommendedName>
        <fullName evidence="7">ABC transporter substrate-binding protein</fullName>
    </recommendedName>
</protein>
<dbReference type="STRING" id="1798543.A2898_05495"/>
<proteinExistence type="inferred from homology"/>
<keyword evidence="4" id="KW-1133">Transmembrane helix</keyword>
<evidence type="ECO:0008006" key="7">
    <source>
        <dbReference type="Google" id="ProtNLM"/>
    </source>
</evidence>
<dbReference type="GO" id="GO:0055052">
    <property type="term" value="C:ATP-binding cassette (ABC) transporter complex, substrate-binding subunit-containing"/>
    <property type="evidence" value="ECO:0007669"/>
    <property type="project" value="TreeGrafter"/>
</dbReference>
<dbReference type="EMBL" id="MHKE01000020">
    <property type="protein sequence ID" value="OGY82458.1"/>
    <property type="molecule type" value="Genomic_DNA"/>
</dbReference>
<dbReference type="Proteomes" id="UP000179164">
    <property type="component" value="Unassembled WGS sequence"/>
</dbReference>
<keyword evidence="4" id="KW-0812">Transmembrane</keyword>
<gene>
    <name evidence="5" type="ORF">A2898_05495</name>
</gene>
<evidence type="ECO:0000313" key="6">
    <source>
        <dbReference type="Proteomes" id="UP000179164"/>
    </source>
</evidence>
<dbReference type="PANTHER" id="PTHR30061:SF50">
    <property type="entry name" value="MALTOSE_MALTODEXTRIN-BINDING PERIPLASMIC PROTEIN"/>
    <property type="match status" value="1"/>
</dbReference>
<dbReference type="Pfam" id="PF13416">
    <property type="entry name" value="SBP_bac_8"/>
    <property type="match status" value="1"/>
</dbReference>
<dbReference type="PANTHER" id="PTHR30061">
    <property type="entry name" value="MALTOSE-BINDING PERIPLASMIC PROTEIN"/>
    <property type="match status" value="1"/>
</dbReference>
<dbReference type="GO" id="GO:1901982">
    <property type="term" value="F:maltose binding"/>
    <property type="evidence" value="ECO:0007669"/>
    <property type="project" value="TreeGrafter"/>
</dbReference>
<dbReference type="GO" id="GO:0042956">
    <property type="term" value="P:maltodextrin transmembrane transport"/>
    <property type="evidence" value="ECO:0007669"/>
    <property type="project" value="TreeGrafter"/>
</dbReference>
<dbReference type="Gene3D" id="3.40.190.10">
    <property type="entry name" value="Periplasmic binding protein-like II"/>
    <property type="match status" value="1"/>
</dbReference>
<feature type="transmembrane region" description="Helical" evidence="4">
    <location>
        <begin position="5"/>
        <end position="25"/>
    </location>
</feature>
<evidence type="ECO:0000313" key="5">
    <source>
        <dbReference type="EMBL" id="OGY82458.1"/>
    </source>
</evidence>
<evidence type="ECO:0000256" key="1">
    <source>
        <dbReference type="ARBA" id="ARBA00008520"/>
    </source>
</evidence>
<reference evidence="5 6" key="1">
    <citation type="journal article" date="2016" name="Nat. Commun.">
        <title>Thousands of microbial genomes shed light on interconnected biogeochemical processes in an aquifer system.</title>
        <authorList>
            <person name="Anantharaman K."/>
            <person name="Brown C.T."/>
            <person name="Hug L.A."/>
            <person name="Sharon I."/>
            <person name="Castelle C.J."/>
            <person name="Probst A.J."/>
            <person name="Thomas B.C."/>
            <person name="Singh A."/>
            <person name="Wilkins M.J."/>
            <person name="Karaoz U."/>
            <person name="Brodie E.L."/>
            <person name="Williams K.H."/>
            <person name="Hubbard S.S."/>
            <person name="Banfield J.F."/>
        </authorList>
    </citation>
    <scope>NUCLEOTIDE SEQUENCE [LARGE SCALE GENOMIC DNA]</scope>
</reference>
<comment type="similarity">
    <text evidence="1">Belongs to the bacterial solute-binding protein 1 family.</text>
</comment>